<sequence>MAPNISAPSQFQIGNFFIHNNSVTRELCDRAAEEIASQTVTPTSCQGGSSYTVEGGKVAIQFCAPRADLDMELLQHVEHAYAGFVPHHEYRSDIGKLKVYALENIGGVCMYLARDVLQSNTCSLLRVTLDDYARLVQWIHGKTTISTN</sequence>
<protein>
    <submittedName>
        <fullName evidence="1">Uncharacterized protein</fullName>
    </submittedName>
</protein>
<name>A0ACC1R6M2_9HYPO</name>
<comment type="caution">
    <text evidence="1">The sequence shown here is derived from an EMBL/GenBank/DDBJ whole genome shotgun (WGS) entry which is preliminary data.</text>
</comment>
<reference evidence="1" key="1">
    <citation type="submission" date="2022-07" db="EMBL/GenBank/DDBJ databases">
        <title>Genome Sequence of Lecanicillium saksenae.</title>
        <authorList>
            <person name="Buettner E."/>
        </authorList>
    </citation>
    <scope>NUCLEOTIDE SEQUENCE</scope>
    <source>
        <strain evidence="1">VT-O1</strain>
    </source>
</reference>
<proteinExistence type="predicted"/>
<evidence type="ECO:0000313" key="2">
    <source>
        <dbReference type="Proteomes" id="UP001148737"/>
    </source>
</evidence>
<accession>A0ACC1R6M2</accession>
<dbReference type="Proteomes" id="UP001148737">
    <property type="component" value="Unassembled WGS sequence"/>
</dbReference>
<organism evidence="1 2">
    <name type="scientific">Lecanicillium saksenae</name>
    <dbReference type="NCBI Taxonomy" id="468837"/>
    <lineage>
        <taxon>Eukaryota</taxon>
        <taxon>Fungi</taxon>
        <taxon>Dikarya</taxon>
        <taxon>Ascomycota</taxon>
        <taxon>Pezizomycotina</taxon>
        <taxon>Sordariomycetes</taxon>
        <taxon>Hypocreomycetidae</taxon>
        <taxon>Hypocreales</taxon>
        <taxon>Cordycipitaceae</taxon>
        <taxon>Lecanicillium</taxon>
    </lineage>
</organism>
<evidence type="ECO:0000313" key="1">
    <source>
        <dbReference type="EMBL" id="KAJ3499066.1"/>
    </source>
</evidence>
<gene>
    <name evidence="1" type="ORF">NLG97_g638</name>
</gene>
<keyword evidence="2" id="KW-1185">Reference proteome</keyword>
<dbReference type="EMBL" id="JANAKD010000023">
    <property type="protein sequence ID" value="KAJ3499066.1"/>
    <property type="molecule type" value="Genomic_DNA"/>
</dbReference>